<name>A0A379G8V2_9GAMM</name>
<dbReference type="EMBL" id="UGUA01000002">
    <property type="protein sequence ID" value="SUC37003.1"/>
    <property type="molecule type" value="Genomic_DNA"/>
</dbReference>
<dbReference type="Proteomes" id="UP000255129">
    <property type="component" value="Unassembled WGS sequence"/>
</dbReference>
<organism evidence="2 3">
    <name type="scientific">Providencia rustigianii</name>
    <dbReference type="NCBI Taxonomy" id="158850"/>
    <lineage>
        <taxon>Bacteria</taxon>
        <taxon>Pseudomonadati</taxon>
        <taxon>Pseudomonadota</taxon>
        <taxon>Gammaproteobacteria</taxon>
        <taxon>Enterobacterales</taxon>
        <taxon>Morganellaceae</taxon>
        <taxon>Providencia</taxon>
    </lineage>
</organism>
<dbReference type="InterPro" id="IPR057271">
    <property type="entry name" value="YagK_YfjJ_C"/>
</dbReference>
<evidence type="ECO:0000313" key="3">
    <source>
        <dbReference type="Proteomes" id="UP000255129"/>
    </source>
</evidence>
<dbReference type="Pfam" id="PF11726">
    <property type="entry name" value="YagK_YfjJ_C"/>
    <property type="match status" value="1"/>
</dbReference>
<dbReference type="OrthoDB" id="5701642at2"/>
<protein>
    <submittedName>
        <fullName evidence="2">Protein of uncharacterized function (DUF3296)</fullName>
    </submittedName>
</protein>
<dbReference type="GeneID" id="93422663"/>
<gene>
    <name evidence="2" type="ORF">NCTC12026_03448</name>
</gene>
<dbReference type="RefSeq" id="WP_108478877.1">
    <property type="nucleotide sequence ID" value="NZ_JAOXCZ010000001.1"/>
</dbReference>
<accession>A0A379G8V2</accession>
<sequence length="189" mass="21911">MTYNYNPYWERCISETFTNALNKHPRIISIRVDLRLPNISADTDAAVISRFIESLKAKIDAYQQRKVNVGQRIWPTSLHYVWAREFGESNGKKHYHVVLLLNRDTWCSLGNYNYSDSLAGMIKQAWCSALRVNITEYATLAHFPESPVLWINKGNHHELDEALKRANYLAKNHTKITGNGERNFGRSRN</sequence>
<reference evidence="2 3" key="1">
    <citation type="submission" date="2018-06" db="EMBL/GenBank/DDBJ databases">
        <authorList>
            <consortium name="Pathogen Informatics"/>
            <person name="Doyle S."/>
        </authorList>
    </citation>
    <scope>NUCLEOTIDE SEQUENCE [LARGE SCALE GENOMIC DNA]</scope>
    <source>
        <strain evidence="2 3">NCTC12026</strain>
    </source>
</reference>
<evidence type="ECO:0000259" key="1">
    <source>
        <dbReference type="Pfam" id="PF11726"/>
    </source>
</evidence>
<evidence type="ECO:0000313" key="2">
    <source>
        <dbReference type="EMBL" id="SUC37003.1"/>
    </source>
</evidence>
<proteinExistence type="predicted"/>
<feature type="domain" description="YagK/YfjJ C-terminal" evidence="1">
    <location>
        <begin position="21"/>
        <end position="187"/>
    </location>
</feature>
<dbReference type="AlphaFoldDB" id="A0A379G8V2"/>